<sequence length="360" mass="40244">MAHVEQGPTAPFTENAERGLREEHEENETAVNIQQDDSEEDELTDEPMEQDAREELTPVMDSDSDQMDGHVRKPVRWAAHRSANTIPGLSDLQREELKEPLTTLAAQYLTPDIPWSQQSQQKRAEFLEQAGKNWPFLQQFEDAWPAESIMRQRLTSHCGRKKQTAHKNKEGARRKRTSSKGKTASKAGAESSDKGCPVKRAMSGRASRKRKLIRSNSVIDSDTESDMPLSITTKRTKTVCAGDESVPRSNTALYVSEELTDFQLSVVIPQGINTEPIASTSQAARHVPATSASTDDLEEDPVEHVVKDKAVAKMLRATGIRTKEDVAAFRAYSLHTKREFIQEELDVSAFQAEELALLFD</sequence>
<organism evidence="1 2">
    <name type="scientific">Phlebia brevispora</name>
    <dbReference type="NCBI Taxonomy" id="194682"/>
    <lineage>
        <taxon>Eukaryota</taxon>
        <taxon>Fungi</taxon>
        <taxon>Dikarya</taxon>
        <taxon>Basidiomycota</taxon>
        <taxon>Agaricomycotina</taxon>
        <taxon>Agaricomycetes</taxon>
        <taxon>Polyporales</taxon>
        <taxon>Meruliaceae</taxon>
        <taxon>Phlebia</taxon>
    </lineage>
</organism>
<comment type="caution">
    <text evidence="1">The sequence shown here is derived from an EMBL/GenBank/DDBJ whole genome shotgun (WGS) entry which is preliminary data.</text>
</comment>
<dbReference type="EMBL" id="JANHOG010002879">
    <property type="protein sequence ID" value="KAJ3519105.1"/>
    <property type="molecule type" value="Genomic_DNA"/>
</dbReference>
<evidence type="ECO:0000313" key="2">
    <source>
        <dbReference type="Proteomes" id="UP001148662"/>
    </source>
</evidence>
<keyword evidence="2" id="KW-1185">Reference proteome</keyword>
<accession>A0ACC1RHB1</accession>
<dbReference type="Proteomes" id="UP001148662">
    <property type="component" value="Unassembled WGS sequence"/>
</dbReference>
<protein>
    <submittedName>
        <fullName evidence="1">Uncharacterized protein</fullName>
    </submittedName>
</protein>
<proteinExistence type="predicted"/>
<reference evidence="1" key="1">
    <citation type="submission" date="2022-07" db="EMBL/GenBank/DDBJ databases">
        <title>Genome Sequence of Phlebia brevispora.</title>
        <authorList>
            <person name="Buettner E."/>
        </authorList>
    </citation>
    <scope>NUCLEOTIDE SEQUENCE</scope>
    <source>
        <strain evidence="1">MPL23</strain>
    </source>
</reference>
<gene>
    <name evidence="1" type="ORF">NM688_g9351</name>
</gene>
<evidence type="ECO:0000313" key="1">
    <source>
        <dbReference type="EMBL" id="KAJ3519105.1"/>
    </source>
</evidence>
<name>A0ACC1RHB1_9APHY</name>